<evidence type="ECO:0000256" key="1">
    <source>
        <dbReference type="ARBA" id="ARBA00022737"/>
    </source>
</evidence>
<dbReference type="Proteomes" id="UP000290283">
    <property type="component" value="Unassembled WGS sequence"/>
</dbReference>
<keyword evidence="2" id="KW-0732">Signal</keyword>
<dbReference type="InterPro" id="IPR056600">
    <property type="entry name" value="GBD_T9SS_assoc"/>
</dbReference>
<dbReference type="NCBIfam" id="NF038128">
    <property type="entry name" value="choice_anch_J"/>
    <property type="match status" value="1"/>
</dbReference>
<dbReference type="Pfam" id="PF00041">
    <property type="entry name" value="fn3"/>
    <property type="match status" value="3"/>
</dbReference>
<feature type="domain" description="Fibronectin type-III" evidence="4">
    <location>
        <begin position="196"/>
        <end position="285"/>
    </location>
</feature>
<feature type="chain" id="PRO_5020596496" evidence="2">
    <location>
        <begin position="20"/>
        <end position="1819"/>
    </location>
</feature>
<protein>
    <submittedName>
        <fullName evidence="5">T9SS type B sorting domain-containing protein</fullName>
    </submittedName>
</protein>
<dbReference type="InterPro" id="IPR013783">
    <property type="entry name" value="Ig-like_fold"/>
</dbReference>
<name>A0A4Q1K565_9FLAO</name>
<dbReference type="Pfam" id="PF13585">
    <property type="entry name" value="CHU_C"/>
    <property type="match status" value="1"/>
</dbReference>
<dbReference type="PANTHER" id="PTHR46708:SF2">
    <property type="entry name" value="FIBRONECTIN TYPE-III DOMAIN-CONTAINING PROTEIN"/>
    <property type="match status" value="1"/>
</dbReference>
<reference evidence="6" key="1">
    <citation type="submission" date="2019-01" db="EMBL/GenBank/DDBJ databases">
        <title>Cytophagaceae bacterium strain CAR-16.</title>
        <authorList>
            <person name="Chen W.-M."/>
        </authorList>
    </citation>
    <scope>NUCLEOTIDE SEQUENCE [LARGE SCALE GENOMIC DNA]</scope>
    <source>
        <strain evidence="6">LLJ-11</strain>
    </source>
</reference>
<evidence type="ECO:0000259" key="4">
    <source>
        <dbReference type="PROSITE" id="PS50853"/>
    </source>
</evidence>
<dbReference type="SUPFAM" id="SSF49265">
    <property type="entry name" value="Fibronectin type III"/>
    <property type="match status" value="3"/>
</dbReference>
<dbReference type="PROSITE" id="PS50853">
    <property type="entry name" value="FN3"/>
    <property type="match status" value="4"/>
</dbReference>
<feature type="domain" description="Ig-like" evidence="3">
    <location>
        <begin position="1563"/>
        <end position="1643"/>
    </location>
</feature>
<dbReference type="OrthoDB" id="608579at2"/>
<dbReference type="Gene3D" id="2.60.40.10">
    <property type="entry name" value="Immunoglobulins"/>
    <property type="match status" value="5"/>
</dbReference>
<feature type="signal peptide" evidence="2">
    <location>
        <begin position="1"/>
        <end position="19"/>
    </location>
</feature>
<accession>A0A4Q1K565</accession>
<dbReference type="InterPro" id="IPR036116">
    <property type="entry name" value="FN3_sf"/>
</dbReference>
<dbReference type="PROSITE" id="PS50835">
    <property type="entry name" value="IG_LIKE"/>
    <property type="match status" value="1"/>
</dbReference>
<gene>
    <name evidence="5" type="ORF">EQG63_03600</name>
</gene>
<dbReference type="InterPro" id="IPR007110">
    <property type="entry name" value="Ig-like_dom"/>
</dbReference>
<dbReference type="InterPro" id="IPR050991">
    <property type="entry name" value="ECM_Regulatory_Proteins"/>
</dbReference>
<keyword evidence="6" id="KW-1185">Reference proteome</keyword>
<organism evidence="5 6">
    <name type="scientific">Flavobacterium amnicola</name>
    <dbReference type="NCBI Taxonomy" id="2506422"/>
    <lineage>
        <taxon>Bacteria</taxon>
        <taxon>Pseudomonadati</taxon>
        <taxon>Bacteroidota</taxon>
        <taxon>Flavobacteriia</taxon>
        <taxon>Flavobacteriales</taxon>
        <taxon>Flavobacteriaceae</taxon>
        <taxon>Flavobacterium</taxon>
    </lineage>
</organism>
<dbReference type="InterPro" id="IPR026341">
    <property type="entry name" value="T9SS_type_B"/>
</dbReference>
<dbReference type="Gene3D" id="2.60.120.200">
    <property type="match status" value="1"/>
</dbReference>
<dbReference type="SMART" id="SM00060">
    <property type="entry name" value="FN3"/>
    <property type="match status" value="4"/>
</dbReference>
<sequence length="1819" mass="190914">MKKITFSFFMMILPYLSFAQINEGFEGATFPPTTPGNWITMDNGTGTGVSWAETTDPTRVYAGAKAAIMDRENIGAGNTSIDWLVTPQITVGANSQLRFFTRQTLTGNNGSIYEIRVSTNPTQTNQGAYTTIQSWTEATLNATFNVYEEKTVSLAAYPAGTQLYIAFVKTNFQDTGTIDGDRWLIDEARVVQQCLDPNILTVGTITPTSALLGWTNNGSATQWEVVVQPSGTGLPTGPGTPVGTTSYNYTGLTPGTLYEFYVRADCGSGNYSQWAGPINFSTTPAGSICSAPINITALPYSTNSNTNLYGDDVDTIQGVALCGATPTTTNYLQGAEVFYSYTATFTGNITATMTPGGGATSSSMFVYNGCASFPGTCVGGVANTGSGPRIIPNLAVVAGQTYVFVISSSTTPAAGIPYSLIIQQKFCEPPTTLSVNTITTTTANLSWVGPTGATNWEVAIQTAGSAIPAGSGTPTTVNTNYPATGLTSATAYQYWVRADCGGGLFSPWAGPFLFNTEICNAVDKCTYVFRLTDTFGDGWDSTTNPGIMLVKQNNVVVQTLTMATGTTLNVNVPLCETLPFELFWTAGGASPTEIGIQIINNFGQTIFTKLPNTGSVSTTTPLYSGTFDCQTPACLEPTALVDTLPTTQGATLSWATNGGTLWDIYVVPQNPPTPPPTAGTVPTFANVNTSTFIVTGLNPNTTYLYYIRTVCSPTQKSIWSVVGDFTTLPTCSRPTTLITTTVTPFTAMVNWTQPANPGGGTASNWEVIILPCGSTPPGDLPNPNPSGVVTSVKPYTFVGLTPVTCYDFYVRAVCSSTDSSPWSAVGTFNTPDINDECINSKPVPVNQNTNCTQTVFGTVAGATASTQANTCGATADNDDVWFHFTATATTHYISLLEAVSAVTSPQFFPNAAPGGLNYSLYRGTDCGTLTQVSCRTTNGGMETGLIIGETYKIRVYSPGTAVSTKRFEICVGTKVIYCNNAIPVCAVNAVILRNDVGVPANPNPISGTATTTVGCLGSAPSPTFYYLTVQTNGNYTYFMEQSTAPDFSNPATNGLDVDYVTWGPFPNVATACSSITVGNTRPAPLGCSFSAADTETFTLNGAVAGQVYVIMITNYTTTSSYPGKRGYIRITRTSGPAPLDCCPFARFSYPSNFYCKDGGTTTIAPTLGVGSTAGTYSSTPGLIINPTSGVIDIAASTVGTYTVTSFIPGTTDCNSSTATWSITISNPASATITYSAPAFCRTTTAAQPVTQTGTAGGYYYATPAGLTINSTTGAITPNTSLAGTYTVNYNVFVAGCPGTPITTTVTITQPAVGTFNYSAMPYCQNAANPFPIFSGGGIAGTFSSTPGLVIDPVTGEINLMASTVGSYVVTNYIAASGGCPDSSYTANVTISAMPVATFAYASSSFCQNSVNQLPTFIGLGIAGAFSSTPGLVINSVTGEIDIAASTPGTYTVTNTIAPINGCNQVQESVTITINPNPVATLVSSDADNTICANEISTTTITVVPTNFVVTDATYAWTINGVPIAATGSQINPNVTGLYEVVITLNGCTNVTPIQMSFTVNFVPSFTITPTNEIKCVNEAATLSVTPTNFALTDPNVTYTWTLLGGGTQPSPNNTSTISVTQFGTYEVVVSNFGCSTSQQIEVSLDTADIPITTSGECEGVSYIITAKPFENSYDPASVNYVWTNSNGDTVGGNQNTLNVSQLGMPATSFPHTFTVSVTTIPDGCVDTQTFRVVSTLCIIQKGISPNGDGDNEFFDLQGLGVKQLSIFNRYGTKVYSYANYTNQWKGQSDKGDALPDGTYYFVIEQNDGANKTGWIYINR</sequence>
<proteinExistence type="predicted"/>
<feature type="domain" description="Fibronectin type-III" evidence="4">
    <location>
        <begin position="636"/>
        <end position="730"/>
    </location>
</feature>
<dbReference type="EMBL" id="SBKO01000001">
    <property type="protein sequence ID" value="RXR21033.1"/>
    <property type="molecule type" value="Genomic_DNA"/>
</dbReference>
<dbReference type="InterPro" id="IPR003961">
    <property type="entry name" value="FN3_dom"/>
</dbReference>
<feature type="domain" description="Fibronectin type-III" evidence="4">
    <location>
        <begin position="429"/>
        <end position="519"/>
    </location>
</feature>
<evidence type="ECO:0000256" key="2">
    <source>
        <dbReference type="SAM" id="SignalP"/>
    </source>
</evidence>
<dbReference type="RefSeq" id="WP_129434512.1">
    <property type="nucleotide sequence ID" value="NZ_SBKO01000001.1"/>
</dbReference>
<feature type="domain" description="Fibronectin type-III" evidence="4">
    <location>
        <begin position="733"/>
        <end position="833"/>
    </location>
</feature>
<comment type="caution">
    <text evidence="5">The sequence shown here is derived from an EMBL/GenBank/DDBJ whole genome shotgun (WGS) entry which is preliminary data.</text>
</comment>
<keyword evidence="1" id="KW-0677">Repeat</keyword>
<dbReference type="NCBIfam" id="TIGR04131">
    <property type="entry name" value="Bac_Flav_CTERM"/>
    <property type="match status" value="1"/>
</dbReference>
<evidence type="ECO:0000313" key="6">
    <source>
        <dbReference type="Proteomes" id="UP000290283"/>
    </source>
</evidence>
<dbReference type="PANTHER" id="PTHR46708">
    <property type="entry name" value="TENASCIN"/>
    <property type="match status" value="1"/>
</dbReference>
<dbReference type="CDD" id="cd00063">
    <property type="entry name" value="FN3"/>
    <property type="match status" value="2"/>
</dbReference>
<dbReference type="Pfam" id="PF23759">
    <property type="entry name" value="GBD_T9SS_assoc"/>
    <property type="match status" value="1"/>
</dbReference>
<evidence type="ECO:0000313" key="5">
    <source>
        <dbReference type="EMBL" id="RXR21033.1"/>
    </source>
</evidence>
<evidence type="ECO:0000259" key="3">
    <source>
        <dbReference type="PROSITE" id="PS50835"/>
    </source>
</evidence>